<feature type="transmembrane region" description="Helical" evidence="1">
    <location>
        <begin position="470"/>
        <end position="492"/>
    </location>
</feature>
<dbReference type="EMBL" id="SNRW01014962">
    <property type="protein sequence ID" value="KAA6370892.1"/>
    <property type="molecule type" value="Genomic_DNA"/>
</dbReference>
<dbReference type="Proteomes" id="UP000324800">
    <property type="component" value="Unassembled WGS sequence"/>
</dbReference>
<protein>
    <submittedName>
        <fullName evidence="2">Putative nicastrin protein</fullName>
    </submittedName>
</protein>
<name>A0A5J4ULH2_9EUKA</name>
<dbReference type="PANTHER" id="PTHR21092">
    <property type="entry name" value="NICASTRIN"/>
    <property type="match status" value="1"/>
</dbReference>
<dbReference type="InterPro" id="IPR008710">
    <property type="entry name" value="Nicastrin"/>
</dbReference>
<proteinExistence type="predicted"/>
<accession>A0A5J4ULH2</accession>
<dbReference type="AlphaFoldDB" id="A0A5J4ULH2"/>
<dbReference type="PANTHER" id="PTHR21092:SF0">
    <property type="entry name" value="NICASTRIN"/>
    <property type="match status" value="1"/>
</dbReference>
<keyword evidence="1" id="KW-0812">Transmembrane</keyword>
<dbReference type="GO" id="GO:0016485">
    <property type="term" value="P:protein processing"/>
    <property type="evidence" value="ECO:0007669"/>
    <property type="project" value="InterPro"/>
</dbReference>
<organism evidence="2 3">
    <name type="scientific">Streblomastix strix</name>
    <dbReference type="NCBI Taxonomy" id="222440"/>
    <lineage>
        <taxon>Eukaryota</taxon>
        <taxon>Metamonada</taxon>
        <taxon>Preaxostyla</taxon>
        <taxon>Oxymonadida</taxon>
        <taxon>Streblomastigidae</taxon>
        <taxon>Streblomastix</taxon>
    </lineage>
</organism>
<dbReference type="GO" id="GO:0005886">
    <property type="term" value="C:plasma membrane"/>
    <property type="evidence" value="ECO:0007669"/>
    <property type="project" value="TreeGrafter"/>
</dbReference>
<dbReference type="Pfam" id="PF05450">
    <property type="entry name" value="Nicastrin"/>
    <property type="match status" value="1"/>
</dbReference>
<dbReference type="OrthoDB" id="755951at2759"/>
<evidence type="ECO:0000313" key="3">
    <source>
        <dbReference type="Proteomes" id="UP000324800"/>
    </source>
</evidence>
<evidence type="ECO:0000313" key="2">
    <source>
        <dbReference type="EMBL" id="KAA6370892.1"/>
    </source>
</evidence>
<sequence length="503" mass="56249">MFAEGNTSQSTCDPLSGKLIYGSIGEFTQQKEYIIMTAPLNSRSEFYGSAQGAGSEISSLAALVGAVRAVATQSHCLKPNEIILDPPFFGNRTLVFGLFPGSTFGNFGGHRFVCNIRKGQDEKLEERKDKYANISFDRIKGIISLGELSGDEYEDKRRNKDIQLFIHKEHTTQESSDLQQLAVQIAQDAKQEEKMYYQTILGPTSIEQTPGIPPSPASAFIEENNSIPIIHICSHGNKFSNPFHHSRLDQYYDSQLTCDASTLAARIAVQKLMGDQTDIINDTLLQSIQANCTEIHQMLECLISNSSCELIRQTLKLRSTPKDDFMSNDCTVAYRLFSQNIVPIQSAMAARMLQNAVGKQGNKCSKADDCDKGQTCEQGTCYITPIYLHSVYSPRLNYNSSTGKFKQSDYCRRTNKSINTDNANEQMKGIKQKKIKSIGVFEEGEKLNENEIMEENTDESQYIDSNYDEIWTEILAAGILSVLLSILFFVVLRTYFAAKLKKA</sequence>
<reference evidence="2 3" key="1">
    <citation type="submission" date="2019-03" db="EMBL/GenBank/DDBJ databases">
        <title>Single cell metagenomics reveals metabolic interactions within the superorganism composed of flagellate Streblomastix strix and complex community of Bacteroidetes bacteria on its surface.</title>
        <authorList>
            <person name="Treitli S.C."/>
            <person name="Kolisko M."/>
            <person name="Husnik F."/>
            <person name="Keeling P."/>
            <person name="Hampl V."/>
        </authorList>
    </citation>
    <scope>NUCLEOTIDE SEQUENCE [LARGE SCALE GENOMIC DNA]</scope>
    <source>
        <strain evidence="2">ST1C</strain>
    </source>
</reference>
<keyword evidence="1" id="KW-1133">Transmembrane helix</keyword>
<dbReference type="Gene3D" id="3.40.630.10">
    <property type="entry name" value="Zn peptidases"/>
    <property type="match status" value="1"/>
</dbReference>
<gene>
    <name evidence="2" type="ORF">EZS28_033581</name>
</gene>
<comment type="caution">
    <text evidence="2">The sequence shown here is derived from an EMBL/GenBank/DDBJ whole genome shotgun (WGS) entry which is preliminary data.</text>
</comment>
<keyword evidence="1" id="KW-0472">Membrane</keyword>
<evidence type="ECO:0000256" key="1">
    <source>
        <dbReference type="SAM" id="Phobius"/>
    </source>
</evidence>